<name>A0ABZ0IJZ0_9BACT</name>
<keyword evidence="2" id="KW-1185">Reference proteome</keyword>
<organism evidence="1 2">
    <name type="scientific">Imperialibacter roseus</name>
    <dbReference type="NCBI Taxonomy" id="1324217"/>
    <lineage>
        <taxon>Bacteria</taxon>
        <taxon>Pseudomonadati</taxon>
        <taxon>Bacteroidota</taxon>
        <taxon>Cytophagia</taxon>
        <taxon>Cytophagales</taxon>
        <taxon>Flammeovirgaceae</taxon>
        <taxon>Imperialibacter</taxon>
    </lineage>
</organism>
<dbReference type="EMBL" id="CP136051">
    <property type="protein sequence ID" value="WOK05340.1"/>
    <property type="molecule type" value="Genomic_DNA"/>
</dbReference>
<gene>
    <name evidence="1" type="ORF">RT717_19865</name>
</gene>
<sequence length="41" mass="4489">MKNPLGVSGRDPEGVSDVLFILIPEKAAEVYTMYLTNGYSL</sequence>
<reference evidence="1 2" key="1">
    <citation type="journal article" date="2023" name="Microbiol. Resour. Announc.">
        <title>Complete Genome Sequence of Imperialibacter roseus strain P4T.</title>
        <authorList>
            <person name="Tizabi D.R."/>
            <person name="Bachvaroff T."/>
            <person name="Hill R.T."/>
        </authorList>
    </citation>
    <scope>NUCLEOTIDE SEQUENCE [LARGE SCALE GENOMIC DNA]</scope>
    <source>
        <strain evidence="1 2">P4T</strain>
    </source>
</reference>
<dbReference type="RefSeq" id="WP_317488099.1">
    <property type="nucleotide sequence ID" value="NZ_CP136051.1"/>
</dbReference>
<accession>A0ABZ0IJZ0</accession>
<dbReference type="Proteomes" id="UP001302349">
    <property type="component" value="Chromosome"/>
</dbReference>
<proteinExistence type="predicted"/>
<evidence type="ECO:0000313" key="2">
    <source>
        <dbReference type="Proteomes" id="UP001302349"/>
    </source>
</evidence>
<protein>
    <submittedName>
        <fullName evidence="1">Uncharacterized protein</fullName>
    </submittedName>
</protein>
<evidence type="ECO:0000313" key="1">
    <source>
        <dbReference type="EMBL" id="WOK05340.1"/>
    </source>
</evidence>